<comment type="similarity">
    <text evidence="2 8">Belongs to the nucleobase:cation symporter-2 (NCS2) (TC 2.A.40) family. Azg-like subfamily.</text>
</comment>
<name>A0A0N0XLA7_9NEIS</name>
<feature type="transmembrane region" description="Helical" evidence="9">
    <location>
        <begin position="378"/>
        <end position="399"/>
    </location>
</feature>
<feature type="transmembrane region" description="Helical" evidence="9">
    <location>
        <begin position="316"/>
        <end position="333"/>
    </location>
</feature>
<evidence type="ECO:0000256" key="8">
    <source>
        <dbReference type="PIRNR" id="PIRNR005353"/>
    </source>
</evidence>
<feature type="transmembrane region" description="Helical" evidence="9">
    <location>
        <begin position="168"/>
        <end position="187"/>
    </location>
</feature>
<keyword evidence="6 8" id="KW-1133">Transmembrane helix</keyword>
<dbReference type="InterPro" id="IPR006043">
    <property type="entry name" value="NCS2"/>
</dbReference>
<evidence type="ECO:0000256" key="7">
    <source>
        <dbReference type="ARBA" id="ARBA00023136"/>
    </source>
</evidence>
<keyword evidence="7 8" id="KW-0472">Membrane</keyword>
<feature type="transmembrane region" description="Helical" evidence="9">
    <location>
        <begin position="51"/>
        <end position="71"/>
    </location>
</feature>
<dbReference type="Proteomes" id="UP000037939">
    <property type="component" value="Unassembled WGS sequence"/>
</dbReference>
<evidence type="ECO:0000313" key="11">
    <source>
        <dbReference type="Proteomes" id="UP000037939"/>
    </source>
</evidence>
<dbReference type="PANTHER" id="PTHR43337">
    <property type="entry name" value="XANTHINE/URACIL PERMEASE C887.17-RELATED"/>
    <property type="match status" value="1"/>
</dbReference>
<feature type="transmembrane region" description="Helical" evidence="9">
    <location>
        <begin position="340"/>
        <end position="358"/>
    </location>
</feature>
<dbReference type="GO" id="GO:0015207">
    <property type="term" value="F:adenine transmembrane transporter activity"/>
    <property type="evidence" value="ECO:0007669"/>
    <property type="project" value="TreeGrafter"/>
</dbReference>
<dbReference type="InterPro" id="IPR026033">
    <property type="entry name" value="Azg-like_bact_archaea"/>
</dbReference>
<comment type="subcellular location">
    <subcellularLocation>
        <location evidence="1 8">Cell membrane</location>
        <topology evidence="1 8">Multi-pass membrane protein</topology>
    </subcellularLocation>
</comment>
<feature type="transmembrane region" description="Helical" evidence="9">
    <location>
        <begin position="103"/>
        <end position="123"/>
    </location>
</feature>
<feature type="transmembrane region" description="Helical" evidence="9">
    <location>
        <begin position="135"/>
        <end position="156"/>
    </location>
</feature>
<dbReference type="PIRSF" id="PIRSF005353">
    <property type="entry name" value="PbuG"/>
    <property type="match status" value="1"/>
</dbReference>
<evidence type="ECO:0000256" key="3">
    <source>
        <dbReference type="ARBA" id="ARBA00022448"/>
    </source>
</evidence>
<keyword evidence="3 8" id="KW-0813">Transport</keyword>
<sequence>MLERLFQLRAHGTTVRTELLAGLTTFLTMVYIIFVNPQILANAGMDQQAVFVATCLIAAVGSIAMGLFANLPIALAPAMGLNAFFAFVVVGGMHLTWQTGMAAIFWGAVGFFVLTVLRVRYWLIASIPHGLRVGIGAGIGLMIALMGLHNAGIVVANPVTMVTVGDLTSLPCLLGATGFFLIAILAARGIHASVLIAMAVTTGLGLALGNVHYVGLASPPPSLAPILGQLDLRGALQWPLASVIFAFLLVSLFDSSGTLIGVTGRAGLSDANGRFPRMKQALLVDSSVSVLGAFMGTSAISTYIESSAGVAVGGRTGLTALTVGVLFILAVFFAPLAQMVPAYAAAGALIYVGVLMTSELTKVRWDDLTEAVPAFATAVMMPFCFSITEGIAAGFIAYAVMKLGTGRWRELPWCVVVVALLFIIKFGLDAH</sequence>
<feature type="transmembrane region" description="Helical" evidence="9">
    <location>
        <begin position="194"/>
        <end position="216"/>
    </location>
</feature>
<keyword evidence="5 8" id="KW-0812">Transmembrane</keyword>
<feature type="transmembrane region" description="Helical" evidence="9">
    <location>
        <begin position="411"/>
        <end position="428"/>
    </location>
</feature>
<organism evidence="10 11">
    <name type="scientific">Amantichitinum ursilacus</name>
    <dbReference type="NCBI Taxonomy" id="857265"/>
    <lineage>
        <taxon>Bacteria</taxon>
        <taxon>Pseudomonadati</taxon>
        <taxon>Pseudomonadota</taxon>
        <taxon>Betaproteobacteria</taxon>
        <taxon>Neisseriales</taxon>
        <taxon>Chitinibacteraceae</taxon>
        <taxon>Amantichitinum</taxon>
    </lineage>
</organism>
<evidence type="ECO:0000256" key="5">
    <source>
        <dbReference type="ARBA" id="ARBA00022692"/>
    </source>
</evidence>
<evidence type="ECO:0000256" key="4">
    <source>
        <dbReference type="ARBA" id="ARBA00022475"/>
    </source>
</evidence>
<evidence type="ECO:0000256" key="1">
    <source>
        <dbReference type="ARBA" id="ARBA00004651"/>
    </source>
</evidence>
<feature type="transmembrane region" description="Helical" evidence="9">
    <location>
        <begin position="282"/>
        <end position="304"/>
    </location>
</feature>
<feature type="transmembrane region" description="Helical" evidence="9">
    <location>
        <begin position="236"/>
        <end position="262"/>
    </location>
</feature>
<keyword evidence="4 8" id="KW-1003">Cell membrane</keyword>
<gene>
    <name evidence="10" type="primary">purP_1</name>
    <name evidence="10" type="ORF">WG78_08485</name>
</gene>
<dbReference type="EMBL" id="LAQT01000006">
    <property type="protein sequence ID" value="KPC53544.1"/>
    <property type="molecule type" value="Genomic_DNA"/>
</dbReference>
<evidence type="ECO:0000313" key="10">
    <source>
        <dbReference type="EMBL" id="KPC53544.1"/>
    </source>
</evidence>
<dbReference type="AlphaFoldDB" id="A0A0N0XLA7"/>
<accession>A0A0N0XLA7</accession>
<dbReference type="Pfam" id="PF00860">
    <property type="entry name" value="Xan_ur_permease"/>
    <property type="match status" value="1"/>
</dbReference>
<dbReference type="STRING" id="857265.WG78_08485"/>
<evidence type="ECO:0000256" key="2">
    <source>
        <dbReference type="ARBA" id="ARBA00005697"/>
    </source>
</evidence>
<feature type="transmembrane region" description="Helical" evidence="9">
    <location>
        <begin position="78"/>
        <end position="97"/>
    </location>
</feature>
<dbReference type="GO" id="GO:0005886">
    <property type="term" value="C:plasma membrane"/>
    <property type="evidence" value="ECO:0007669"/>
    <property type="project" value="UniProtKB-SubCell"/>
</dbReference>
<proteinExistence type="inferred from homology"/>
<keyword evidence="11" id="KW-1185">Reference proteome</keyword>
<evidence type="ECO:0000256" key="9">
    <source>
        <dbReference type="SAM" id="Phobius"/>
    </source>
</evidence>
<dbReference type="PANTHER" id="PTHR43337:SF1">
    <property type="entry name" value="XANTHINE_URACIL PERMEASE C887.17-RELATED"/>
    <property type="match status" value="1"/>
</dbReference>
<feature type="transmembrane region" description="Helical" evidence="9">
    <location>
        <begin position="20"/>
        <end position="39"/>
    </location>
</feature>
<dbReference type="InterPro" id="IPR045018">
    <property type="entry name" value="Azg-like"/>
</dbReference>
<reference evidence="10 11" key="1">
    <citation type="submission" date="2015-07" db="EMBL/GenBank/DDBJ databases">
        <title>Draft genome sequence of the Amantichitinum ursilacus IGB-41, a new chitin-degrading bacterium.</title>
        <authorList>
            <person name="Kirstahler P."/>
            <person name="Guenther M."/>
            <person name="Grumaz C."/>
            <person name="Rupp S."/>
            <person name="Zibek S."/>
            <person name="Sohn K."/>
        </authorList>
    </citation>
    <scope>NUCLEOTIDE SEQUENCE [LARGE SCALE GENOMIC DNA]</scope>
    <source>
        <strain evidence="10 11">IGB-41</strain>
    </source>
</reference>
<comment type="caution">
    <text evidence="10">The sequence shown here is derived from an EMBL/GenBank/DDBJ whole genome shotgun (WGS) entry which is preliminary data.</text>
</comment>
<protein>
    <submittedName>
        <fullName evidence="10">Putative adenine permease PurP</fullName>
    </submittedName>
</protein>
<evidence type="ECO:0000256" key="6">
    <source>
        <dbReference type="ARBA" id="ARBA00022989"/>
    </source>
</evidence>
<dbReference type="PATRIC" id="fig|857265.3.peg.1740"/>